<dbReference type="NCBIfam" id="NF003814">
    <property type="entry name" value="PRK05406.1-3"/>
    <property type="match status" value="1"/>
</dbReference>
<dbReference type="InterPro" id="IPR005501">
    <property type="entry name" value="LamB/YcsF/PxpA-like"/>
</dbReference>
<organism evidence="2 3">
    <name type="scientific">Antrihabitans spumae</name>
    <dbReference type="NCBI Taxonomy" id="3373370"/>
    <lineage>
        <taxon>Bacteria</taxon>
        <taxon>Bacillati</taxon>
        <taxon>Actinomycetota</taxon>
        <taxon>Actinomycetes</taxon>
        <taxon>Mycobacteriales</taxon>
        <taxon>Nocardiaceae</taxon>
        <taxon>Antrihabitans</taxon>
    </lineage>
</organism>
<keyword evidence="1" id="KW-0547">Nucleotide-binding</keyword>
<keyword evidence="1" id="KW-0067">ATP-binding</keyword>
<evidence type="ECO:0000256" key="1">
    <source>
        <dbReference type="HAMAP-Rule" id="MF_00691"/>
    </source>
</evidence>
<dbReference type="EMBL" id="JBIMSO010000038">
    <property type="protein sequence ID" value="MFH5208204.1"/>
    <property type="molecule type" value="Genomic_DNA"/>
</dbReference>
<keyword evidence="1" id="KW-0378">Hydrolase</keyword>
<dbReference type="Proteomes" id="UP001609175">
    <property type="component" value="Unassembled WGS sequence"/>
</dbReference>
<proteinExistence type="inferred from homology"/>
<dbReference type="CDD" id="cd10787">
    <property type="entry name" value="LamB_YcsF_like"/>
    <property type="match status" value="1"/>
</dbReference>
<name>A0ABW7JLX8_9NOCA</name>
<comment type="catalytic activity">
    <reaction evidence="1">
        <text>5-oxo-L-proline + ATP + 2 H2O = L-glutamate + ADP + phosphate + H(+)</text>
        <dbReference type="Rhea" id="RHEA:10348"/>
        <dbReference type="ChEBI" id="CHEBI:15377"/>
        <dbReference type="ChEBI" id="CHEBI:15378"/>
        <dbReference type="ChEBI" id="CHEBI:29985"/>
        <dbReference type="ChEBI" id="CHEBI:30616"/>
        <dbReference type="ChEBI" id="CHEBI:43474"/>
        <dbReference type="ChEBI" id="CHEBI:58402"/>
        <dbReference type="ChEBI" id="CHEBI:456216"/>
        <dbReference type="EC" id="3.5.2.9"/>
    </reaction>
</comment>
<evidence type="ECO:0000313" key="3">
    <source>
        <dbReference type="Proteomes" id="UP001609175"/>
    </source>
</evidence>
<evidence type="ECO:0000313" key="2">
    <source>
        <dbReference type="EMBL" id="MFH5208204.1"/>
    </source>
</evidence>
<dbReference type="HAMAP" id="MF_00691">
    <property type="entry name" value="PxpA"/>
    <property type="match status" value="1"/>
</dbReference>
<comment type="function">
    <text evidence="1">Catalyzes the cleavage of 5-oxoproline to form L-glutamate coupled to the hydrolysis of ATP to ADP and inorganic phosphate.</text>
</comment>
<dbReference type="PANTHER" id="PTHR30292">
    <property type="entry name" value="UNCHARACTERIZED PROTEIN YBGL-RELATED"/>
    <property type="match status" value="1"/>
</dbReference>
<dbReference type="Pfam" id="PF03746">
    <property type="entry name" value="LamB_YcsF"/>
    <property type="match status" value="1"/>
</dbReference>
<gene>
    <name evidence="1" type="primary">pxpA</name>
    <name evidence="2" type="ORF">ACHIPZ_08285</name>
</gene>
<dbReference type="SUPFAM" id="SSF88713">
    <property type="entry name" value="Glycoside hydrolase/deacetylase"/>
    <property type="match status" value="1"/>
</dbReference>
<dbReference type="NCBIfam" id="NF003816">
    <property type="entry name" value="PRK05406.1-5"/>
    <property type="match status" value="1"/>
</dbReference>
<accession>A0ABW7JLX8</accession>
<comment type="subunit">
    <text evidence="1">Forms a complex composed of PxpA, PxpB and PxpC.</text>
</comment>
<protein>
    <recommendedName>
        <fullName evidence="1">5-oxoprolinase subunit A</fullName>
        <shortName evidence="1">5-OPase subunit A</shortName>
        <ecNumber evidence="1">3.5.2.9</ecNumber>
    </recommendedName>
    <alternativeName>
        <fullName evidence="1">5-oxoprolinase (ATP-hydrolyzing) subunit A</fullName>
    </alternativeName>
</protein>
<dbReference type="EC" id="3.5.2.9" evidence="1"/>
<dbReference type="InterPro" id="IPR011330">
    <property type="entry name" value="Glyco_hydro/deAcase_b/a-brl"/>
</dbReference>
<reference evidence="2 3" key="1">
    <citation type="submission" date="2024-10" db="EMBL/GenBank/DDBJ databases">
        <authorList>
            <person name="Riesco R."/>
        </authorList>
    </citation>
    <scope>NUCLEOTIDE SEQUENCE [LARGE SCALE GENOMIC DNA]</scope>
    <source>
        <strain evidence="2 3">NCIMB 15449</strain>
    </source>
</reference>
<comment type="similarity">
    <text evidence="1">Belongs to the LamB/PxpA family.</text>
</comment>
<comment type="caution">
    <text evidence="2">The sequence shown here is derived from an EMBL/GenBank/DDBJ whole genome shotgun (WGS) entry which is preliminary data.</text>
</comment>
<dbReference type="Gene3D" id="3.20.20.370">
    <property type="entry name" value="Glycoside hydrolase/deacetylase"/>
    <property type="match status" value="1"/>
</dbReference>
<sequence length="253" mass="26184">MQMVDLNADVGEGYGRWECGPDADVLTIVTSANIACGFHAGDPSTLRATTAIAAANHVAIGAHVGYPDLLGFGRRFMDLSPAELTDAVVFQIGALDGFSRIAGERIRYVKPHGALYNAVVDNTGQADALVAAVSEYDPTLTILGMGGSALFNAAERAGLATATEAFPDRGYTPDGRLASRKLPGAVIGDPATVARRALRIVLDHEVEAIDGTIVTLHADSLCIHGDSPTAAIAAQQLRSALTEVGVTIGAFTA</sequence>
<dbReference type="RefSeq" id="WP_395113657.1">
    <property type="nucleotide sequence ID" value="NZ_JBIMSO010000038.1"/>
</dbReference>
<dbReference type="PANTHER" id="PTHR30292:SF0">
    <property type="entry name" value="5-OXOPROLINASE SUBUNIT A"/>
    <property type="match status" value="1"/>
</dbReference>